<protein>
    <submittedName>
        <fullName evidence="1">Uncharacterized protein</fullName>
    </submittedName>
</protein>
<evidence type="ECO:0000313" key="1">
    <source>
        <dbReference type="EMBL" id="MCV2869036.1"/>
    </source>
</evidence>
<dbReference type="Proteomes" id="UP001652542">
    <property type="component" value="Unassembled WGS sequence"/>
</dbReference>
<organism evidence="1 2">
    <name type="scientific">Albidovulum marisflavi</name>
    <dbReference type="NCBI Taxonomy" id="2984159"/>
    <lineage>
        <taxon>Bacteria</taxon>
        <taxon>Pseudomonadati</taxon>
        <taxon>Pseudomonadota</taxon>
        <taxon>Alphaproteobacteria</taxon>
        <taxon>Rhodobacterales</taxon>
        <taxon>Paracoccaceae</taxon>
        <taxon>Albidovulum</taxon>
    </lineage>
</organism>
<dbReference type="EMBL" id="JAOWKY010000002">
    <property type="protein sequence ID" value="MCV2869036.1"/>
    <property type="molecule type" value="Genomic_DNA"/>
</dbReference>
<comment type="caution">
    <text evidence="1">The sequence shown here is derived from an EMBL/GenBank/DDBJ whole genome shotgun (WGS) entry which is preliminary data.</text>
</comment>
<sequence>MLEAGTALAQLYFDATLKSDIDLEGRELPQGGLEGLSEMEGEVVIRWELWGDKNDEKIINLSVIKRIADPEERNRVKENVVNDLMEQMSVQ</sequence>
<accession>A0ABT2ZD57</accession>
<gene>
    <name evidence="1" type="ORF">OEW28_10400</name>
</gene>
<proteinExistence type="predicted"/>
<evidence type="ECO:0000313" key="2">
    <source>
        <dbReference type="Proteomes" id="UP001652542"/>
    </source>
</evidence>
<reference evidence="1 2" key="1">
    <citation type="submission" date="2022-10" db="EMBL/GenBank/DDBJ databases">
        <title>Defluviimonas sp. nov., isolated from ocean surface water.</title>
        <authorList>
            <person name="He W."/>
            <person name="Wang L."/>
            <person name="Zhang D.-F."/>
        </authorList>
    </citation>
    <scope>NUCLEOTIDE SEQUENCE [LARGE SCALE GENOMIC DNA]</scope>
    <source>
        <strain evidence="1 2">WL0002</strain>
    </source>
</reference>
<keyword evidence="2" id="KW-1185">Reference proteome</keyword>
<name>A0ABT2ZD57_9RHOB</name>
<dbReference type="RefSeq" id="WP_263734694.1">
    <property type="nucleotide sequence ID" value="NZ_JAOWKY010000002.1"/>
</dbReference>